<dbReference type="EMBL" id="JAQIOY010000003">
    <property type="protein sequence ID" value="MDA7425207.1"/>
    <property type="molecule type" value="Genomic_DNA"/>
</dbReference>
<gene>
    <name evidence="3" type="ORF">PFY00_10740</name>
</gene>
<dbReference type="Proteomes" id="UP001210720">
    <property type="component" value="Unassembled WGS sequence"/>
</dbReference>
<keyword evidence="4" id="KW-1185">Reference proteome</keyword>
<accession>A0ABT4XTG2</accession>
<organism evidence="3 4">
    <name type="scientific">Thalassococcus lentus</name>
    <dbReference type="NCBI Taxonomy" id="1210524"/>
    <lineage>
        <taxon>Bacteria</taxon>
        <taxon>Pseudomonadati</taxon>
        <taxon>Pseudomonadota</taxon>
        <taxon>Alphaproteobacteria</taxon>
        <taxon>Rhodobacterales</taxon>
        <taxon>Roseobacteraceae</taxon>
        <taxon>Thalassococcus</taxon>
    </lineage>
</organism>
<dbReference type="Gene3D" id="3.30.530.20">
    <property type="match status" value="1"/>
</dbReference>
<dbReference type="Pfam" id="PF08327">
    <property type="entry name" value="AHSA1"/>
    <property type="match status" value="1"/>
</dbReference>
<comment type="similarity">
    <text evidence="1">Belongs to the AHA1 family.</text>
</comment>
<evidence type="ECO:0000313" key="4">
    <source>
        <dbReference type="Proteomes" id="UP001210720"/>
    </source>
</evidence>
<dbReference type="InterPro" id="IPR023393">
    <property type="entry name" value="START-like_dom_sf"/>
</dbReference>
<dbReference type="RefSeq" id="WP_271432555.1">
    <property type="nucleotide sequence ID" value="NZ_JAQIOY010000003.1"/>
</dbReference>
<dbReference type="SUPFAM" id="SSF55961">
    <property type="entry name" value="Bet v1-like"/>
    <property type="match status" value="1"/>
</dbReference>
<evidence type="ECO:0000259" key="2">
    <source>
        <dbReference type="Pfam" id="PF08327"/>
    </source>
</evidence>
<protein>
    <submittedName>
        <fullName evidence="3">SRPBCC domain-containing protein</fullName>
    </submittedName>
</protein>
<evidence type="ECO:0000256" key="1">
    <source>
        <dbReference type="ARBA" id="ARBA00006817"/>
    </source>
</evidence>
<proteinExistence type="inferred from homology"/>
<evidence type="ECO:0000313" key="3">
    <source>
        <dbReference type="EMBL" id="MDA7425207.1"/>
    </source>
</evidence>
<reference evidence="3 4" key="1">
    <citation type="submission" date="2023-01" db="EMBL/GenBank/DDBJ databases">
        <title>Thalassococcus onchidii sp. nov., isolated from a marine invertebrate from the South China Sea.</title>
        <authorList>
            <person name="Xu S."/>
            <person name="Liu Z."/>
            <person name="Xu Y."/>
        </authorList>
    </citation>
    <scope>NUCLEOTIDE SEQUENCE [LARGE SCALE GENOMIC DNA]</scope>
    <source>
        <strain evidence="3 4">KCTC 32084</strain>
    </source>
</reference>
<name>A0ABT4XTG2_9RHOB</name>
<sequence length="153" mass="17404">MTQPTVVFQMNRHFTITKDRLWHLLTDPHAREIWGAPSDEDTLTLEKADFREGGQERHRCGPAEEPQYSIDTHWYHIEAPQLACFSETVSAQGFRFAVSLVRYHLAETDSGTDLVVDVAVAALTDEDMRDDFQNGWTSGLDRLAKLIADKQLS</sequence>
<dbReference type="InterPro" id="IPR013538">
    <property type="entry name" value="ASHA1/2-like_C"/>
</dbReference>
<feature type="domain" description="Activator of Hsp90 ATPase homologue 1/2-like C-terminal" evidence="2">
    <location>
        <begin position="18"/>
        <end position="147"/>
    </location>
</feature>
<comment type="caution">
    <text evidence="3">The sequence shown here is derived from an EMBL/GenBank/DDBJ whole genome shotgun (WGS) entry which is preliminary data.</text>
</comment>